<keyword evidence="2" id="KW-1185">Reference proteome</keyword>
<evidence type="ECO:0000313" key="1">
    <source>
        <dbReference type="EMBL" id="MFC7188913.1"/>
    </source>
</evidence>
<accession>A0ABD5YHR9</accession>
<dbReference type="EMBL" id="JBHTAX010000001">
    <property type="protein sequence ID" value="MFC7188913.1"/>
    <property type="molecule type" value="Genomic_DNA"/>
</dbReference>
<sequence>MSMRSEISPDTLRVELDPDGIDVEYTDGRSVFYHGIPQKTTGSITTPPGKQVHVLITDPTEAEGAMIYVNDRKTDDEILRSTGVGRVFLASDEETSIFPGVTVHEEGYAVRVEADTEAARGRVFVFAEDELSEHSWEIVNDNE</sequence>
<name>A0ABD5YHR9_9EURY</name>
<gene>
    <name evidence="1" type="ORF">ACFQL7_03015</name>
</gene>
<dbReference type="InterPro" id="IPR043814">
    <property type="entry name" value="DUF5796"/>
</dbReference>
<dbReference type="GeneID" id="76198482"/>
<proteinExistence type="predicted"/>
<reference evidence="1 2" key="1">
    <citation type="journal article" date="2019" name="Int. J. Syst. Evol. Microbiol.">
        <title>The Global Catalogue of Microorganisms (GCM) 10K type strain sequencing project: providing services to taxonomists for standard genome sequencing and annotation.</title>
        <authorList>
            <consortium name="The Broad Institute Genomics Platform"/>
            <consortium name="The Broad Institute Genome Sequencing Center for Infectious Disease"/>
            <person name="Wu L."/>
            <person name="Ma J."/>
        </authorList>
    </citation>
    <scope>NUCLEOTIDE SEQUENCE [LARGE SCALE GENOMIC DNA]</scope>
    <source>
        <strain evidence="1 2">RDMS1</strain>
    </source>
</reference>
<organism evidence="1 2">
    <name type="scientific">Halocatena marina</name>
    <dbReference type="NCBI Taxonomy" id="2934937"/>
    <lineage>
        <taxon>Archaea</taxon>
        <taxon>Methanobacteriati</taxon>
        <taxon>Methanobacteriota</taxon>
        <taxon>Stenosarchaea group</taxon>
        <taxon>Halobacteria</taxon>
        <taxon>Halobacteriales</taxon>
        <taxon>Natronomonadaceae</taxon>
        <taxon>Halocatena</taxon>
    </lineage>
</organism>
<dbReference type="RefSeq" id="WP_248904621.1">
    <property type="nucleotide sequence ID" value="NZ_CP109979.1"/>
</dbReference>
<evidence type="ECO:0000313" key="2">
    <source>
        <dbReference type="Proteomes" id="UP001596417"/>
    </source>
</evidence>
<comment type="caution">
    <text evidence="1">The sequence shown here is derived from an EMBL/GenBank/DDBJ whole genome shotgun (WGS) entry which is preliminary data.</text>
</comment>
<dbReference type="Proteomes" id="UP001596417">
    <property type="component" value="Unassembled WGS sequence"/>
</dbReference>
<protein>
    <submittedName>
        <fullName evidence="1">DUF5796 family protein</fullName>
    </submittedName>
</protein>
<dbReference type="AlphaFoldDB" id="A0ABD5YHR9"/>
<dbReference type="Pfam" id="PF19109">
    <property type="entry name" value="DUF5796"/>
    <property type="match status" value="1"/>
</dbReference>